<comment type="subcellular location">
    <subcellularLocation>
        <location evidence="1">Cell membrane</location>
        <topology evidence="1">Multi-pass membrane protein</topology>
    </subcellularLocation>
</comment>
<dbReference type="PANTHER" id="PTHR30482">
    <property type="entry name" value="HIGH-AFFINITY BRANCHED-CHAIN AMINO ACID TRANSPORT SYSTEM PERMEASE"/>
    <property type="match status" value="1"/>
</dbReference>
<evidence type="ECO:0000256" key="4">
    <source>
        <dbReference type="ARBA" id="ARBA00022989"/>
    </source>
</evidence>
<evidence type="ECO:0000256" key="6">
    <source>
        <dbReference type="SAM" id="Phobius"/>
    </source>
</evidence>
<keyword evidence="5 6" id="KW-0472">Membrane</keyword>
<feature type="transmembrane region" description="Helical" evidence="6">
    <location>
        <begin position="173"/>
        <end position="191"/>
    </location>
</feature>
<dbReference type="OrthoDB" id="9034298at2"/>
<dbReference type="RefSeq" id="WP_146913673.1">
    <property type="nucleotide sequence ID" value="NZ_CP042344.1"/>
</dbReference>
<name>A0A5B8RZD3_9BURK</name>
<evidence type="ECO:0000313" key="8">
    <source>
        <dbReference type="Proteomes" id="UP000321199"/>
    </source>
</evidence>
<feature type="transmembrane region" description="Helical" evidence="6">
    <location>
        <begin position="92"/>
        <end position="112"/>
    </location>
</feature>
<dbReference type="Proteomes" id="UP000321199">
    <property type="component" value="Chromosome"/>
</dbReference>
<feature type="transmembrane region" description="Helical" evidence="6">
    <location>
        <begin position="43"/>
        <end position="62"/>
    </location>
</feature>
<dbReference type="CDD" id="cd06581">
    <property type="entry name" value="TM_PBP1_LivM_like"/>
    <property type="match status" value="1"/>
</dbReference>
<evidence type="ECO:0000256" key="5">
    <source>
        <dbReference type="ARBA" id="ARBA00023136"/>
    </source>
</evidence>
<dbReference type="KEGG" id="cof:FOZ74_14245"/>
<evidence type="ECO:0000313" key="7">
    <source>
        <dbReference type="EMBL" id="QEA14092.1"/>
    </source>
</evidence>
<feature type="transmembrane region" description="Helical" evidence="6">
    <location>
        <begin position="222"/>
        <end position="246"/>
    </location>
</feature>
<dbReference type="GO" id="GO:0005886">
    <property type="term" value="C:plasma membrane"/>
    <property type="evidence" value="ECO:0007669"/>
    <property type="project" value="UniProtKB-SubCell"/>
</dbReference>
<evidence type="ECO:0000256" key="2">
    <source>
        <dbReference type="ARBA" id="ARBA00022475"/>
    </source>
</evidence>
<evidence type="ECO:0000256" key="1">
    <source>
        <dbReference type="ARBA" id="ARBA00004651"/>
    </source>
</evidence>
<dbReference type="InterPro" id="IPR043428">
    <property type="entry name" value="LivM-like"/>
</dbReference>
<gene>
    <name evidence="7" type="ORF">FOZ74_14245</name>
</gene>
<feature type="transmembrane region" description="Helical" evidence="6">
    <location>
        <begin position="335"/>
        <end position="360"/>
    </location>
</feature>
<organism evidence="7 8">
    <name type="scientific">Comamonas flocculans</name>
    <dbReference type="NCBI Taxonomy" id="2597701"/>
    <lineage>
        <taxon>Bacteria</taxon>
        <taxon>Pseudomonadati</taxon>
        <taxon>Pseudomonadota</taxon>
        <taxon>Betaproteobacteria</taxon>
        <taxon>Burkholderiales</taxon>
        <taxon>Comamonadaceae</taxon>
        <taxon>Comamonas</taxon>
    </lineage>
</organism>
<proteinExistence type="predicted"/>
<keyword evidence="2" id="KW-1003">Cell membrane</keyword>
<feature type="transmembrane region" description="Helical" evidence="6">
    <location>
        <begin position="14"/>
        <end position="31"/>
    </location>
</feature>
<protein>
    <submittedName>
        <fullName evidence="7">Branched-chain amino acid ABC transporter permease</fullName>
    </submittedName>
</protein>
<evidence type="ECO:0000256" key="3">
    <source>
        <dbReference type="ARBA" id="ARBA00022692"/>
    </source>
</evidence>
<keyword evidence="8" id="KW-1185">Reference proteome</keyword>
<dbReference type="InterPro" id="IPR001851">
    <property type="entry name" value="ABC_transp_permease"/>
</dbReference>
<dbReference type="EMBL" id="CP042344">
    <property type="protein sequence ID" value="QEA14092.1"/>
    <property type="molecule type" value="Genomic_DNA"/>
</dbReference>
<dbReference type="GO" id="GO:0015658">
    <property type="term" value="F:branched-chain amino acid transmembrane transporter activity"/>
    <property type="evidence" value="ECO:0007669"/>
    <property type="project" value="InterPro"/>
</dbReference>
<feature type="transmembrane region" description="Helical" evidence="6">
    <location>
        <begin position="258"/>
        <end position="284"/>
    </location>
</feature>
<keyword evidence="3 6" id="KW-0812">Transmembrane</keyword>
<keyword evidence="4 6" id="KW-1133">Transmembrane helix</keyword>
<dbReference type="AlphaFoldDB" id="A0A5B8RZD3"/>
<dbReference type="PANTHER" id="PTHR30482:SF17">
    <property type="entry name" value="ABC TRANSPORTER ATP-BINDING PROTEIN"/>
    <property type="match status" value="1"/>
</dbReference>
<accession>A0A5B8RZD3</accession>
<feature type="transmembrane region" description="Helical" evidence="6">
    <location>
        <begin position="68"/>
        <end position="85"/>
    </location>
</feature>
<feature type="transmembrane region" description="Helical" evidence="6">
    <location>
        <begin position="124"/>
        <end position="146"/>
    </location>
</feature>
<sequence length="430" mass="45417">MAAHMTGTAARRRGLIWGGFALVLLALPLVFRSSLALNMLSQIGYLIVICLSYNLLLGQGGMLSFGHAVFTGMGGYAAVVAISYVDAHGIAFPLVLMPLVGGLFGALVSVPLGYVSTRKAGTTFAMISLGIGELVVAFAIMLPDLFGGDGGISINRTYGKPLAGISFGPQIQLYYLIAAYCFVCTALMYAFTATPLGRMLNAVRDNPERAQFVGYDPQLVRWYSFIIAGFFAGVGGALGTINFEIFNAADSLSGMRSGAYLLFTFLGGVTIFFGPIIGAVLMVLATVLLSELTAAWLLYLGLIFVLMIMYAPGGVASLIMMNVQMARSGKLGRFAGLYGALVLACAVLLLGMSLLVEMIYHMQLNAAMGSEIRYLGFALDAGRSAPWLGAAAVALAGALAVHQVGRRFARAWGAAQEEIELEQQRTGQAA</sequence>
<reference evidence="7 8" key="1">
    <citation type="submission" date="2019-07" db="EMBL/GenBank/DDBJ databases">
        <title>Complete genome sequence of Comamonas sp. NLF 7-7 isolated from livestock.</title>
        <authorList>
            <person name="Kim D.H."/>
            <person name="Kim J.G."/>
        </authorList>
    </citation>
    <scope>NUCLEOTIDE SEQUENCE [LARGE SCALE GENOMIC DNA]</scope>
    <source>
        <strain evidence="7 8">NLF 7-7</strain>
    </source>
</reference>
<dbReference type="Pfam" id="PF02653">
    <property type="entry name" value="BPD_transp_2"/>
    <property type="match status" value="1"/>
</dbReference>
<feature type="transmembrane region" description="Helical" evidence="6">
    <location>
        <begin position="296"/>
        <end position="323"/>
    </location>
</feature>